<protein>
    <submittedName>
        <fullName evidence="1">Class I SAM-dependent methyltransferase</fullName>
    </submittedName>
</protein>
<dbReference type="GO" id="GO:0008168">
    <property type="term" value="F:methyltransferase activity"/>
    <property type="evidence" value="ECO:0007669"/>
    <property type="project" value="UniProtKB-KW"/>
</dbReference>
<dbReference type="EMBL" id="SACL01000001">
    <property type="protein sequence ID" value="RVT99208.1"/>
    <property type="molecule type" value="Genomic_DNA"/>
</dbReference>
<dbReference type="InterPro" id="IPR029063">
    <property type="entry name" value="SAM-dependent_MTases_sf"/>
</dbReference>
<dbReference type="SUPFAM" id="SSF53335">
    <property type="entry name" value="S-adenosyl-L-methionine-dependent methyltransferases"/>
    <property type="match status" value="1"/>
</dbReference>
<dbReference type="Proteomes" id="UP000282957">
    <property type="component" value="Unassembled WGS sequence"/>
</dbReference>
<dbReference type="AlphaFoldDB" id="A0A437MNI5"/>
<keyword evidence="2" id="KW-1185">Reference proteome</keyword>
<dbReference type="Gene3D" id="3.40.50.150">
    <property type="entry name" value="Vaccinia Virus protein VP39"/>
    <property type="match status" value="1"/>
</dbReference>
<comment type="caution">
    <text evidence="1">The sequence shown here is derived from an EMBL/GenBank/DDBJ whole genome shotgun (WGS) entry which is preliminary data.</text>
</comment>
<proteinExistence type="predicted"/>
<keyword evidence="1" id="KW-0808">Transferase</keyword>
<gene>
    <name evidence="1" type="ORF">EOD42_03660</name>
</gene>
<evidence type="ECO:0000313" key="1">
    <source>
        <dbReference type="EMBL" id="RVT99208.1"/>
    </source>
</evidence>
<name>A0A437MNI5_9PROT</name>
<dbReference type="RefSeq" id="WP_127785989.1">
    <property type="nucleotide sequence ID" value="NZ_SACL01000001.1"/>
</dbReference>
<accession>A0A437MNI5</accession>
<dbReference type="OrthoDB" id="7273451at2"/>
<evidence type="ECO:0000313" key="2">
    <source>
        <dbReference type="Proteomes" id="UP000282957"/>
    </source>
</evidence>
<sequence length="289" mass="31144">MTESFSADWLTLREPFDAAARAPGLAEALSAALPARPRLLDLGAGTGSLTRWLGPILGRGQSWTLVDADAELVYRAFATLADRADLVGWQTAWPDARTLVVKAPGGHWRIEGLLADLREAADQLPLEKVDAVVTTALCDLVTTDWVEKVAAGCAEYGLPFYAALNVSGGTRFFPAHPDDVLVRRGFARDQARDKGFGGKALGEAAPQAIAAAFARHGYKVRLAPSPWQIDRRQVAMTHELAIGHAEAAARALPGARKRIAAWAEMRSRHAELRRLSLVVPHLDLLALPA</sequence>
<organism evidence="1 2">
    <name type="scientific">Rhodovarius crocodyli</name>
    <dbReference type="NCBI Taxonomy" id="1979269"/>
    <lineage>
        <taxon>Bacteria</taxon>
        <taxon>Pseudomonadati</taxon>
        <taxon>Pseudomonadota</taxon>
        <taxon>Alphaproteobacteria</taxon>
        <taxon>Acetobacterales</taxon>
        <taxon>Roseomonadaceae</taxon>
        <taxon>Rhodovarius</taxon>
    </lineage>
</organism>
<reference evidence="1 2" key="1">
    <citation type="submission" date="2019-01" db="EMBL/GenBank/DDBJ databases">
        <authorList>
            <person name="Chen W.-M."/>
        </authorList>
    </citation>
    <scope>NUCLEOTIDE SEQUENCE [LARGE SCALE GENOMIC DNA]</scope>
    <source>
        <strain evidence="1 2">CCP-6</strain>
    </source>
</reference>
<dbReference type="GO" id="GO:0032259">
    <property type="term" value="P:methylation"/>
    <property type="evidence" value="ECO:0007669"/>
    <property type="project" value="UniProtKB-KW"/>
</dbReference>
<keyword evidence="1" id="KW-0489">Methyltransferase</keyword>